<protein>
    <submittedName>
        <fullName evidence="1">Uncharacterized protein</fullName>
    </submittedName>
</protein>
<organism evidence="1 2">
    <name type="scientific">Erwinia phage pEa_SNUABM_35</name>
    <dbReference type="NCBI Taxonomy" id="2869557"/>
    <lineage>
        <taxon>Viruses</taxon>
        <taxon>Duplodnaviria</taxon>
        <taxon>Heunggongvirae</taxon>
        <taxon>Uroviricota</taxon>
        <taxon>Caudoviricetes</taxon>
        <taxon>Alexandravirus</taxon>
        <taxon>Alexandravirus SNUABM35</taxon>
    </lineage>
</organism>
<dbReference type="EMBL" id="MZ443788">
    <property type="protein sequence ID" value="QZE60118.1"/>
    <property type="molecule type" value="Genomic_DNA"/>
</dbReference>
<proteinExistence type="predicted"/>
<keyword evidence="2" id="KW-1185">Reference proteome</keyword>
<dbReference type="Proteomes" id="UP000827806">
    <property type="component" value="Segment"/>
</dbReference>
<gene>
    <name evidence="1" type="ORF">pEaSNUABM35_00201</name>
</gene>
<sequence>MVVAAKILKRETIALPVWRIIKPVVSDTRDESVSYDVIAESSTPYSQDEIEVFAQTHGTNLVQEETVEYF</sequence>
<evidence type="ECO:0000313" key="2">
    <source>
        <dbReference type="Proteomes" id="UP000827806"/>
    </source>
</evidence>
<accession>A0AAE8C531</accession>
<reference evidence="1 2" key="1">
    <citation type="submission" date="2021-06" db="EMBL/GenBank/DDBJ databases">
        <title>Complete genome sequence of Erwinia phage pEa_SNUABM_35.</title>
        <authorList>
            <person name="Kim S.G."/>
            <person name="Park S.C."/>
        </authorList>
    </citation>
    <scope>NUCLEOTIDE SEQUENCE [LARGE SCALE GENOMIC DNA]</scope>
</reference>
<name>A0AAE8C531_9CAUD</name>
<evidence type="ECO:0000313" key="1">
    <source>
        <dbReference type="EMBL" id="QZE60118.1"/>
    </source>
</evidence>